<evidence type="ECO:0000256" key="2">
    <source>
        <dbReference type="ARBA" id="ARBA00023315"/>
    </source>
</evidence>
<dbReference type="PANTHER" id="PTHR10908:SF0">
    <property type="entry name" value="SEROTONIN N-ACETYLTRANSFERASE"/>
    <property type="match status" value="1"/>
</dbReference>
<dbReference type="InterPro" id="IPR051635">
    <property type="entry name" value="SNAT-like"/>
</dbReference>
<dbReference type="InterPro" id="IPR016181">
    <property type="entry name" value="Acyl_CoA_acyltransferase"/>
</dbReference>
<dbReference type="RefSeq" id="WP_367613900.1">
    <property type="nucleotide sequence ID" value="NZ_WODC01000001.1"/>
</dbReference>
<keyword evidence="2" id="KW-0012">Acyltransferase</keyword>
<name>A0A7K1KJ78_9BACT</name>
<sequence length="163" mass="18080">MNNITIRMVEPDDLTACHTIEARSFPPLEAAWTSALRTRIETYPEGYLVAETGNRVVGQINSGSTSKNDISDAEFKQLVGHDPDGENIVIFSLSVLPEYRNQGIATRLLESFVDHARDMGKHKVMLLCKPDIVPYYERRGFTDGGLSTSTHGGATWHVMSLTL</sequence>
<dbReference type="Gene3D" id="3.40.630.30">
    <property type="match status" value="1"/>
</dbReference>
<evidence type="ECO:0000259" key="3">
    <source>
        <dbReference type="PROSITE" id="PS51186"/>
    </source>
</evidence>
<keyword evidence="5" id="KW-1185">Reference proteome</keyword>
<dbReference type="InterPro" id="IPR000182">
    <property type="entry name" value="GNAT_dom"/>
</dbReference>
<organism evidence="4 5">
    <name type="scientific">Pseudodesulfovibrio alkaliphilus</name>
    <dbReference type="NCBI Taxonomy" id="2661613"/>
    <lineage>
        <taxon>Bacteria</taxon>
        <taxon>Pseudomonadati</taxon>
        <taxon>Thermodesulfobacteriota</taxon>
        <taxon>Desulfovibrionia</taxon>
        <taxon>Desulfovibrionales</taxon>
        <taxon>Desulfovibrionaceae</taxon>
    </lineage>
</organism>
<gene>
    <name evidence="4" type="ORF">GKC30_00670</name>
</gene>
<proteinExistence type="predicted"/>
<protein>
    <submittedName>
        <fullName evidence="4">GNAT family N-acetyltransferase</fullName>
    </submittedName>
</protein>
<dbReference type="PANTHER" id="PTHR10908">
    <property type="entry name" value="SEROTONIN N-ACETYLTRANSFERASE"/>
    <property type="match status" value="1"/>
</dbReference>
<dbReference type="GO" id="GO:0008080">
    <property type="term" value="F:N-acetyltransferase activity"/>
    <property type="evidence" value="ECO:0007669"/>
    <property type="project" value="UniProtKB-ARBA"/>
</dbReference>
<dbReference type="Pfam" id="PF00583">
    <property type="entry name" value="Acetyltransf_1"/>
    <property type="match status" value="1"/>
</dbReference>
<evidence type="ECO:0000313" key="4">
    <source>
        <dbReference type="EMBL" id="MUM76143.1"/>
    </source>
</evidence>
<dbReference type="EMBL" id="WODC01000001">
    <property type="protein sequence ID" value="MUM76143.1"/>
    <property type="molecule type" value="Genomic_DNA"/>
</dbReference>
<dbReference type="CDD" id="cd04301">
    <property type="entry name" value="NAT_SF"/>
    <property type="match status" value="1"/>
</dbReference>
<evidence type="ECO:0000256" key="1">
    <source>
        <dbReference type="ARBA" id="ARBA00022679"/>
    </source>
</evidence>
<comment type="caution">
    <text evidence="4">The sequence shown here is derived from an EMBL/GenBank/DDBJ whole genome shotgun (WGS) entry which is preliminary data.</text>
</comment>
<dbReference type="AlphaFoldDB" id="A0A7K1KJ78"/>
<dbReference type="Proteomes" id="UP000461162">
    <property type="component" value="Unassembled WGS sequence"/>
</dbReference>
<feature type="domain" description="N-acetyltransferase" evidence="3">
    <location>
        <begin position="4"/>
        <end position="163"/>
    </location>
</feature>
<reference evidence="4 5" key="1">
    <citation type="submission" date="2019-11" db="EMBL/GenBank/DDBJ databases">
        <title>Pseudodesulfovibrio alkaliphilus, sp. nov., an alkaliphilic sulfate-reducing bacteria from mud volcano of Taman peninsula, Russia.</title>
        <authorList>
            <person name="Frolova A."/>
            <person name="Merkel A.Y."/>
            <person name="Slobodkin A.I."/>
        </authorList>
    </citation>
    <scope>NUCLEOTIDE SEQUENCE [LARGE SCALE GENOMIC DNA]</scope>
    <source>
        <strain evidence="4 5">F-1</strain>
    </source>
</reference>
<keyword evidence="1 4" id="KW-0808">Transferase</keyword>
<dbReference type="SUPFAM" id="SSF55729">
    <property type="entry name" value="Acyl-CoA N-acyltransferases (Nat)"/>
    <property type="match status" value="1"/>
</dbReference>
<dbReference type="PROSITE" id="PS51186">
    <property type="entry name" value="GNAT"/>
    <property type="match status" value="1"/>
</dbReference>
<accession>A0A7K1KJ78</accession>
<evidence type="ECO:0000313" key="5">
    <source>
        <dbReference type="Proteomes" id="UP000461162"/>
    </source>
</evidence>